<evidence type="ECO:0000256" key="1">
    <source>
        <dbReference type="ARBA" id="ARBA00005771"/>
    </source>
</evidence>
<dbReference type="GO" id="GO:0008146">
    <property type="term" value="F:sulfotransferase activity"/>
    <property type="evidence" value="ECO:0007669"/>
    <property type="project" value="InterPro"/>
</dbReference>
<keyword evidence="4" id="KW-0732">Signal</keyword>
<feature type="domain" description="Sulfotransferase" evidence="5">
    <location>
        <begin position="77"/>
        <end position="218"/>
    </location>
</feature>
<accession>A0A3B4CTM2</accession>
<dbReference type="SUPFAM" id="SSF52540">
    <property type="entry name" value="P-loop containing nucleoside triphosphate hydrolases"/>
    <property type="match status" value="1"/>
</dbReference>
<evidence type="ECO:0000313" key="6">
    <source>
        <dbReference type="Ensembl" id="ENSPNAP00000014745.2"/>
    </source>
</evidence>
<dbReference type="GeneTree" id="ENSGT00940000156772"/>
<dbReference type="InterPro" id="IPR027417">
    <property type="entry name" value="P-loop_NTPase"/>
</dbReference>
<evidence type="ECO:0000256" key="4">
    <source>
        <dbReference type="SAM" id="SignalP"/>
    </source>
</evidence>
<comment type="similarity">
    <text evidence="1 3">Belongs to the sulfotransferase 1 family.</text>
</comment>
<organism evidence="6 7">
    <name type="scientific">Pygocentrus nattereri</name>
    <name type="common">Red-bellied piranha</name>
    <dbReference type="NCBI Taxonomy" id="42514"/>
    <lineage>
        <taxon>Eukaryota</taxon>
        <taxon>Metazoa</taxon>
        <taxon>Chordata</taxon>
        <taxon>Craniata</taxon>
        <taxon>Vertebrata</taxon>
        <taxon>Euteleostomi</taxon>
        <taxon>Actinopterygii</taxon>
        <taxon>Neopterygii</taxon>
        <taxon>Teleostei</taxon>
        <taxon>Ostariophysi</taxon>
        <taxon>Characiformes</taxon>
        <taxon>Characoidei</taxon>
        <taxon>Pygocentrus</taxon>
    </lineage>
</organism>
<keyword evidence="2 3" id="KW-0808">Transferase</keyword>
<evidence type="ECO:0000313" key="7">
    <source>
        <dbReference type="Proteomes" id="UP001501920"/>
    </source>
</evidence>
<name>A0A3B4CTM2_PYGNA</name>
<dbReference type="Ensembl" id="ENSPNAT00000022725.2">
    <property type="protein sequence ID" value="ENSPNAP00000014745.2"/>
    <property type="gene ID" value="ENSPNAG00000020716.2"/>
</dbReference>
<dbReference type="EC" id="2.8.2.-" evidence="3"/>
<evidence type="ECO:0000256" key="2">
    <source>
        <dbReference type="ARBA" id="ARBA00022679"/>
    </source>
</evidence>
<dbReference type="Pfam" id="PF00685">
    <property type="entry name" value="Sulfotransfer_1"/>
    <property type="match status" value="1"/>
</dbReference>
<evidence type="ECO:0000256" key="3">
    <source>
        <dbReference type="RuleBase" id="RU361155"/>
    </source>
</evidence>
<dbReference type="STRING" id="42514.ENSPNAP00000014745"/>
<keyword evidence="7" id="KW-1185">Reference proteome</keyword>
<dbReference type="OMA" id="WTRCCLS"/>
<protein>
    <recommendedName>
        <fullName evidence="3">Sulfotransferase</fullName>
        <ecNumber evidence="3">2.8.2.-</ecNumber>
    </recommendedName>
</protein>
<dbReference type="Gene3D" id="3.40.50.300">
    <property type="entry name" value="P-loop containing nucleotide triphosphate hydrolases"/>
    <property type="match status" value="1"/>
</dbReference>
<feature type="chain" id="PRO_5043613172" description="Sulfotransferase" evidence="4">
    <location>
        <begin position="21"/>
        <end position="315"/>
    </location>
</feature>
<dbReference type="Proteomes" id="UP001501920">
    <property type="component" value="Chromosome 25"/>
</dbReference>
<proteinExistence type="inferred from homology"/>
<dbReference type="AlphaFoldDB" id="A0A3B4CTM2"/>
<reference evidence="6 7" key="1">
    <citation type="submission" date="2020-10" db="EMBL/GenBank/DDBJ databases">
        <title>Pygocentrus nattereri (red-bellied piranha) genome, fPygNat1, primary haplotype.</title>
        <authorList>
            <person name="Myers G."/>
            <person name="Meyer A."/>
            <person name="Karagic N."/>
            <person name="Pippel M."/>
            <person name="Winkler S."/>
            <person name="Tracey A."/>
            <person name="Wood J."/>
            <person name="Formenti G."/>
            <person name="Howe K."/>
            <person name="Fedrigo O."/>
            <person name="Jarvis E.D."/>
        </authorList>
    </citation>
    <scope>NUCLEOTIDE SEQUENCE [LARGE SCALE GENOMIC DNA]</scope>
</reference>
<reference evidence="6" key="2">
    <citation type="submission" date="2025-08" db="UniProtKB">
        <authorList>
            <consortium name="Ensembl"/>
        </authorList>
    </citation>
    <scope>IDENTIFICATION</scope>
</reference>
<sequence length="315" mass="36787">MFQSWTRIKLVIIWTRCCLSPGIFWTRCCLSPGIFWTRCCLSPGILWTRCCLSPGILWTRCCLSPGIIWTRCCLSPGTVWMQRIMTLLYEEHFPESKNQMTFQQMPWLEFLLQGDDYNIRASPRLFCSHLHEHLMPHGLQGKGKIIYVTRNPKDIMVSYFHFSQIMKQLECLDSFNDMLDKFFTGWMLGGCWFDHVRGWCTNKDKYNILFLSYKEMIKLQAPQHRLQPHPGGPHPRLHEPARHDLQHVWADAQAEVVRLDRRLLLLHQFRQLAQLRGHQANDEQLHAVHISRGDVIPAEPTAHVTAVVTELTTPG</sequence>
<feature type="signal peptide" evidence="4">
    <location>
        <begin position="1"/>
        <end position="20"/>
    </location>
</feature>
<dbReference type="PANTHER" id="PTHR11783">
    <property type="entry name" value="SULFOTRANSFERASE SULT"/>
    <property type="match status" value="1"/>
</dbReference>
<reference evidence="6" key="3">
    <citation type="submission" date="2025-09" db="UniProtKB">
        <authorList>
            <consortium name="Ensembl"/>
        </authorList>
    </citation>
    <scope>IDENTIFICATION</scope>
</reference>
<evidence type="ECO:0000259" key="5">
    <source>
        <dbReference type="Pfam" id="PF00685"/>
    </source>
</evidence>
<dbReference type="InterPro" id="IPR000863">
    <property type="entry name" value="Sulfotransferase_dom"/>
</dbReference>